<keyword evidence="3" id="KW-1185">Reference proteome</keyword>
<name>A0A3A4KGP4_9NOCA</name>
<evidence type="ECO:0000313" key="3">
    <source>
        <dbReference type="Proteomes" id="UP000266677"/>
    </source>
</evidence>
<feature type="signal peptide" evidence="1">
    <location>
        <begin position="1"/>
        <end position="26"/>
    </location>
</feature>
<dbReference type="AlphaFoldDB" id="A0A3A4KGP4"/>
<accession>A0A3A4KGP4</accession>
<gene>
    <name evidence="2" type="ORF">D5S18_20880</name>
</gene>
<evidence type="ECO:0000313" key="2">
    <source>
        <dbReference type="EMBL" id="RJO73639.1"/>
    </source>
</evidence>
<sequence length="76" mass="7655">MRLVKTGAFAVLLAGASVIGAGLAHANVDIELNGGTVACAMQANISAPQLTFERVGTRVTLSDSLVNELLGAGCDL</sequence>
<dbReference type="Proteomes" id="UP000266677">
    <property type="component" value="Unassembled WGS sequence"/>
</dbReference>
<feature type="chain" id="PRO_5017257888" evidence="1">
    <location>
        <begin position="27"/>
        <end position="76"/>
    </location>
</feature>
<keyword evidence="1" id="KW-0732">Signal</keyword>
<proteinExistence type="predicted"/>
<dbReference type="EMBL" id="QZFU01000023">
    <property type="protein sequence ID" value="RJO73639.1"/>
    <property type="molecule type" value="Genomic_DNA"/>
</dbReference>
<reference evidence="2 3" key="1">
    <citation type="submission" date="2018-09" db="EMBL/GenBank/DDBJ databases">
        <title>YIM PH21274 draft genome.</title>
        <authorList>
            <person name="Miao C."/>
        </authorList>
    </citation>
    <scope>NUCLEOTIDE SEQUENCE [LARGE SCALE GENOMIC DNA]</scope>
    <source>
        <strain evidence="2 3">YIM PH 21724</strain>
    </source>
</reference>
<evidence type="ECO:0000256" key="1">
    <source>
        <dbReference type="SAM" id="SignalP"/>
    </source>
</evidence>
<dbReference type="RefSeq" id="WP_120042715.1">
    <property type="nucleotide sequence ID" value="NZ_QZFU01000023.1"/>
</dbReference>
<comment type="caution">
    <text evidence="2">The sequence shown here is derived from an EMBL/GenBank/DDBJ whole genome shotgun (WGS) entry which is preliminary data.</text>
</comment>
<protein>
    <submittedName>
        <fullName evidence="2">Uncharacterized protein</fullName>
    </submittedName>
</protein>
<organism evidence="2 3">
    <name type="scientific">Nocardia panacis</name>
    <dbReference type="NCBI Taxonomy" id="2340916"/>
    <lineage>
        <taxon>Bacteria</taxon>
        <taxon>Bacillati</taxon>
        <taxon>Actinomycetota</taxon>
        <taxon>Actinomycetes</taxon>
        <taxon>Mycobacteriales</taxon>
        <taxon>Nocardiaceae</taxon>
        <taxon>Nocardia</taxon>
    </lineage>
</organism>